<reference evidence="9" key="1">
    <citation type="journal article" date="2020" name="mSystems">
        <title>Genome- and Community-Level Interaction Insights into Carbon Utilization and Element Cycling Functions of Hydrothermarchaeota in Hydrothermal Sediment.</title>
        <authorList>
            <person name="Zhou Z."/>
            <person name="Liu Y."/>
            <person name="Xu W."/>
            <person name="Pan J."/>
            <person name="Luo Z.H."/>
            <person name="Li M."/>
        </authorList>
    </citation>
    <scope>NUCLEOTIDE SEQUENCE [LARGE SCALE GENOMIC DNA]</scope>
    <source>
        <strain evidence="9">SpSt-418</strain>
    </source>
</reference>
<dbReference type="SFLD" id="SFLDG01083">
    <property type="entry name" value="Uncharacterised_Radical_SAM_Su"/>
    <property type="match status" value="1"/>
</dbReference>
<dbReference type="PROSITE" id="PS51918">
    <property type="entry name" value="RADICAL_SAM"/>
    <property type="match status" value="1"/>
</dbReference>
<keyword evidence="3" id="KW-0949">S-adenosyl-L-methionine</keyword>
<evidence type="ECO:0000256" key="7">
    <source>
        <dbReference type="SAM" id="MobiDB-lite"/>
    </source>
</evidence>
<feature type="domain" description="Radical SAM core" evidence="8">
    <location>
        <begin position="19"/>
        <end position="240"/>
    </location>
</feature>
<dbReference type="InterPro" id="IPR007197">
    <property type="entry name" value="rSAM"/>
</dbReference>
<dbReference type="InterPro" id="IPR013785">
    <property type="entry name" value="Aldolase_TIM"/>
</dbReference>
<evidence type="ECO:0000313" key="9">
    <source>
        <dbReference type="EMBL" id="HFN01562.1"/>
    </source>
</evidence>
<proteinExistence type="predicted"/>
<dbReference type="Gene3D" id="3.20.20.70">
    <property type="entry name" value="Aldolase class I"/>
    <property type="match status" value="1"/>
</dbReference>
<evidence type="ECO:0000256" key="5">
    <source>
        <dbReference type="ARBA" id="ARBA00023004"/>
    </source>
</evidence>
<protein>
    <submittedName>
        <fullName evidence="9">Radical SAM protein</fullName>
    </submittedName>
</protein>
<organism evidence="9">
    <name type="scientific">Oscillatoriales cyanobacterium SpSt-418</name>
    <dbReference type="NCBI Taxonomy" id="2282169"/>
    <lineage>
        <taxon>Bacteria</taxon>
        <taxon>Bacillati</taxon>
        <taxon>Cyanobacteriota</taxon>
        <taxon>Cyanophyceae</taxon>
        <taxon>Oscillatoriophycideae</taxon>
        <taxon>Oscillatoriales</taxon>
    </lineage>
</organism>
<keyword evidence="6" id="KW-0411">Iron-sulfur</keyword>
<feature type="region of interest" description="Disordered" evidence="7">
    <location>
        <begin position="207"/>
        <end position="232"/>
    </location>
</feature>
<dbReference type="GO" id="GO:0003824">
    <property type="term" value="F:catalytic activity"/>
    <property type="evidence" value="ECO:0007669"/>
    <property type="project" value="InterPro"/>
</dbReference>
<evidence type="ECO:0000256" key="4">
    <source>
        <dbReference type="ARBA" id="ARBA00022723"/>
    </source>
</evidence>
<keyword evidence="5" id="KW-0408">Iron</keyword>
<dbReference type="InterPro" id="IPR058240">
    <property type="entry name" value="rSAM_sf"/>
</dbReference>
<dbReference type="AlphaFoldDB" id="A0A7C3PUJ1"/>
<dbReference type="PANTHER" id="PTHR43787:SF11">
    <property type="entry name" value="UPF0026 PROTEIN SLR1464"/>
    <property type="match status" value="1"/>
</dbReference>
<dbReference type="PANTHER" id="PTHR43787">
    <property type="entry name" value="FEMO COFACTOR BIOSYNTHESIS PROTEIN NIFB-RELATED"/>
    <property type="match status" value="1"/>
</dbReference>
<dbReference type="CDD" id="cd01335">
    <property type="entry name" value="Radical_SAM"/>
    <property type="match status" value="1"/>
</dbReference>
<comment type="cofactor">
    <cofactor evidence="1">
        <name>[4Fe-4S] cluster</name>
        <dbReference type="ChEBI" id="CHEBI:49883"/>
    </cofactor>
</comment>
<keyword evidence="4" id="KW-0479">Metal-binding</keyword>
<evidence type="ECO:0000256" key="6">
    <source>
        <dbReference type="ARBA" id="ARBA00023014"/>
    </source>
</evidence>
<keyword evidence="2" id="KW-0004">4Fe-4S</keyword>
<evidence type="ECO:0000256" key="2">
    <source>
        <dbReference type="ARBA" id="ARBA00022485"/>
    </source>
</evidence>
<dbReference type="SUPFAM" id="SSF102114">
    <property type="entry name" value="Radical SAM enzymes"/>
    <property type="match status" value="1"/>
</dbReference>
<dbReference type="EMBL" id="DSRU01000419">
    <property type="protein sequence ID" value="HFN01562.1"/>
    <property type="molecule type" value="Genomic_DNA"/>
</dbReference>
<name>A0A7C3PUJ1_9CYAN</name>
<dbReference type="GO" id="GO:0046872">
    <property type="term" value="F:metal ion binding"/>
    <property type="evidence" value="ECO:0007669"/>
    <property type="project" value="UniProtKB-KW"/>
</dbReference>
<evidence type="ECO:0000256" key="1">
    <source>
        <dbReference type="ARBA" id="ARBA00001966"/>
    </source>
</evidence>
<dbReference type="GO" id="GO:0051539">
    <property type="term" value="F:4 iron, 4 sulfur cluster binding"/>
    <property type="evidence" value="ECO:0007669"/>
    <property type="project" value="UniProtKB-KW"/>
</dbReference>
<accession>A0A7C3PUJ1</accession>
<comment type="caution">
    <text evidence="9">The sequence shown here is derived from an EMBL/GenBank/DDBJ whole genome shotgun (WGS) entry which is preliminary data.</text>
</comment>
<dbReference type="Pfam" id="PF04055">
    <property type="entry name" value="Radical_SAM"/>
    <property type="match status" value="1"/>
</dbReference>
<dbReference type="SFLD" id="SFLDS00029">
    <property type="entry name" value="Radical_SAM"/>
    <property type="match status" value="1"/>
</dbReference>
<gene>
    <name evidence="9" type="ORF">ENR64_28220</name>
</gene>
<evidence type="ECO:0000259" key="8">
    <source>
        <dbReference type="PROSITE" id="PS51918"/>
    </source>
</evidence>
<evidence type="ECO:0000256" key="3">
    <source>
        <dbReference type="ARBA" id="ARBA00022691"/>
    </source>
</evidence>
<dbReference type="InterPro" id="IPR040084">
    <property type="entry name" value="GTPase_Obg"/>
</dbReference>
<sequence>MSNANHTFSSVYGPVNSWRFGRSLGIDPIGPVSTCSFNCVYCQLGEIQRQSSDRELFISTEQIQRDLANFILWDIDVVTVSGSGEPTLALNLGEILALAKTFTQKPTAVLTNGSLLTNAQVRADLAVADHVSVKIDAISPNRFQRINRPMAGVEPWEIWTGLQDLRQEYRGVLAIQTMLLSAWNEQEQADYIALLQELMPDEVQLNTPTRPKPLAPTMDARGNHTPTERPYPVQSLKPVAQEVLQAFGDRIRAVTGIAVRYPHVPLMSQQPMVVHRRVEVEV</sequence>